<gene>
    <name evidence="1" type="ORF">BDZ94DRAFT_1146997</name>
</gene>
<protein>
    <submittedName>
        <fullName evidence="1">Uncharacterized protein</fullName>
    </submittedName>
</protein>
<comment type="caution">
    <text evidence="1">The sequence shown here is derived from an EMBL/GenBank/DDBJ whole genome shotgun (WGS) entry which is preliminary data.</text>
</comment>
<evidence type="ECO:0000313" key="2">
    <source>
        <dbReference type="Proteomes" id="UP000807353"/>
    </source>
</evidence>
<dbReference type="EMBL" id="MU150318">
    <property type="protein sequence ID" value="KAF9459368.1"/>
    <property type="molecule type" value="Genomic_DNA"/>
</dbReference>
<feature type="non-terminal residue" evidence="1">
    <location>
        <position position="1"/>
    </location>
</feature>
<name>A0A9P6CFW6_9AGAR</name>
<feature type="non-terminal residue" evidence="1">
    <location>
        <position position="132"/>
    </location>
</feature>
<reference evidence="1" key="1">
    <citation type="submission" date="2020-11" db="EMBL/GenBank/DDBJ databases">
        <authorList>
            <consortium name="DOE Joint Genome Institute"/>
            <person name="Ahrendt S."/>
            <person name="Riley R."/>
            <person name="Andreopoulos W."/>
            <person name="Labutti K."/>
            <person name="Pangilinan J."/>
            <person name="Ruiz-Duenas F.J."/>
            <person name="Barrasa J.M."/>
            <person name="Sanchez-Garcia M."/>
            <person name="Camarero S."/>
            <person name="Miyauchi S."/>
            <person name="Serrano A."/>
            <person name="Linde D."/>
            <person name="Babiker R."/>
            <person name="Drula E."/>
            <person name="Ayuso-Fernandez I."/>
            <person name="Pacheco R."/>
            <person name="Padilla G."/>
            <person name="Ferreira P."/>
            <person name="Barriuso J."/>
            <person name="Kellner H."/>
            <person name="Castanera R."/>
            <person name="Alfaro M."/>
            <person name="Ramirez L."/>
            <person name="Pisabarro A.G."/>
            <person name="Kuo A."/>
            <person name="Tritt A."/>
            <person name="Lipzen A."/>
            <person name="He G."/>
            <person name="Yan M."/>
            <person name="Ng V."/>
            <person name="Cullen D."/>
            <person name="Martin F."/>
            <person name="Rosso M.-N."/>
            <person name="Henrissat B."/>
            <person name="Hibbett D."/>
            <person name="Martinez A.T."/>
            <person name="Grigoriev I.V."/>
        </authorList>
    </citation>
    <scope>NUCLEOTIDE SEQUENCE</scope>
    <source>
        <strain evidence="1">CBS 247.69</strain>
    </source>
</reference>
<accession>A0A9P6CFW6</accession>
<keyword evidence="2" id="KW-1185">Reference proteome</keyword>
<sequence>SLPNLFPSVEPSLLLDIACHEFCPIDLCKLDLHFWSKADVECLESTAPHVGGLKEYPSFHSLLIPLHSYFAILQAFAASASDLHQLYNWSAVVQYHMEFHLHCHQEMSNGVYSGWAQPDNMLMTCYLFGCAR</sequence>
<proteinExistence type="predicted"/>
<dbReference type="OrthoDB" id="3051534at2759"/>
<dbReference type="AlphaFoldDB" id="A0A9P6CFW6"/>
<dbReference type="Proteomes" id="UP000807353">
    <property type="component" value="Unassembled WGS sequence"/>
</dbReference>
<evidence type="ECO:0000313" key="1">
    <source>
        <dbReference type="EMBL" id="KAF9459368.1"/>
    </source>
</evidence>
<organism evidence="1 2">
    <name type="scientific">Collybia nuda</name>
    <dbReference type="NCBI Taxonomy" id="64659"/>
    <lineage>
        <taxon>Eukaryota</taxon>
        <taxon>Fungi</taxon>
        <taxon>Dikarya</taxon>
        <taxon>Basidiomycota</taxon>
        <taxon>Agaricomycotina</taxon>
        <taxon>Agaricomycetes</taxon>
        <taxon>Agaricomycetidae</taxon>
        <taxon>Agaricales</taxon>
        <taxon>Tricholomatineae</taxon>
        <taxon>Clitocybaceae</taxon>
        <taxon>Collybia</taxon>
    </lineage>
</organism>